<dbReference type="SUPFAM" id="SSF51658">
    <property type="entry name" value="Xylose isomerase-like"/>
    <property type="match status" value="1"/>
</dbReference>
<name>X1NZ47_9ZZZZ</name>
<dbReference type="Pfam" id="PF01261">
    <property type="entry name" value="AP_endonuc_2"/>
    <property type="match status" value="1"/>
</dbReference>
<evidence type="ECO:0000313" key="2">
    <source>
        <dbReference type="EMBL" id="GAI48903.1"/>
    </source>
</evidence>
<protein>
    <recommendedName>
        <fullName evidence="1">Xylose isomerase-like TIM barrel domain-containing protein</fullName>
    </recommendedName>
</protein>
<organism evidence="2">
    <name type="scientific">marine sediment metagenome</name>
    <dbReference type="NCBI Taxonomy" id="412755"/>
    <lineage>
        <taxon>unclassified sequences</taxon>
        <taxon>metagenomes</taxon>
        <taxon>ecological metagenomes</taxon>
    </lineage>
</organism>
<dbReference type="InterPro" id="IPR036237">
    <property type="entry name" value="Xyl_isomerase-like_sf"/>
</dbReference>
<comment type="caution">
    <text evidence="2">The sequence shown here is derived from an EMBL/GenBank/DDBJ whole genome shotgun (WGS) entry which is preliminary data.</text>
</comment>
<dbReference type="EMBL" id="BARV01033305">
    <property type="protein sequence ID" value="GAI48903.1"/>
    <property type="molecule type" value="Genomic_DNA"/>
</dbReference>
<sequence>IVVAHPSFARLGDVESFIDQRISPLLEENAIYLCWETFSGKRRFLSGLEGIANFCQKRKWHKACFDFSHIHEKQEKILEDIDRHLDLIKIFHVSNRITEQKLQHLPLFYKNADLDFHQILKFLKGRDFSGGIVLEYLPQYHSYLKKDAQVLMQISGGQNHPRL</sequence>
<feature type="non-terminal residue" evidence="2">
    <location>
        <position position="1"/>
    </location>
</feature>
<reference evidence="2" key="1">
    <citation type="journal article" date="2014" name="Front. Microbiol.">
        <title>High frequency of phylogenetically diverse reductive dehalogenase-homologous genes in deep subseafloor sedimentary metagenomes.</title>
        <authorList>
            <person name="Kawai M."/>
            <person name="Futagami T."/>
            <person name="Toyoda A."/>
            <person name="Takaki Y."/>
            <person name="Nishi S."/>
            <person name="Hori S."/>
            <person name="Arai W."/>
            <person name="Tsubouchi T."/>
            <person name="Morono Y."/>
            <person name="Uchiyama I."/>
            <person name="Ito T."/>
            <person name="Fujiyama A."/>
            <person name="Inagaki F."/>
            <person name="Takami H."/>
        </authorList>
    </citation>
    <scope>NUCLEOTIDE SEQUENCE</scope>
    <source>
        <strain evidence="2">Expedition CK06-06</strain>
    </source>
</reference>
<dbReference type="AlphaFoldDB" id="X1NZ47"/>
<dbReference type="InterPro" id="IPR013022">
    <property type="entry name" value="Xyl_isomerase-like_TIM-brl"/>
</dbReference>
<gene>
    <name evidence="2" type="ORF">S06H3_52369</name>
</gene>
<dbReference type="Gene3D" id="3.20.20.150">
    <property type="entry name" value="Divalent-metal-dependent TIM barrel enzymes"/>
    <property type="match status" value="1"/>
</dbReference>
<feature type="domain" description="Xylose isomerase-like TIM barrel" evidence="1">
    <location>
        <begin position="22"/>
        <end position="137"/>
    </location>
</feature>
<evidence type="ECO:0000259" key="1">
    <source>
        <dbReference type="Pfam" id="PF01261"/>
    </source>
</evidence>
<proteinExistence type="predicted"/>
<accession>X1NZ47</accession>